<gene>
    <name evidence="1" type="ORF">BCR41DRAFT_399810</name>
</gene>
<accession>A0A1Y2GCZ4</accession>
<dbReference type="InterPro" id="IPR032675">
    <property type="entry name" value="LRR_dom_sf"/>
</dbReference>
<comment type="caution">
    <text evidence="1">The sequence shown here is derived from an EMBL/GenBank/DDBJ whole genome shotgun (WGS) entry which is preliminary data.</text>
</comment>
<dbReference type="GeneID" id="33570938"/>
<keyword evidence="2" id="KW-1185">Reference proteome</keyword>
<protein>
    <submittedName>
        <fullName evidence="1">Uncharacterized protein</fullName>
    </submittedName>
</protein>
<proteinExistence type="predicted"/>
<organism evidence="1 2">
    <name type="scientific">Lobosporangium transversale</name>
    <dbReference type="NCBI Taxonomy" id="64571"/>
    <lineage>
        <taxon>Eukaryota</taxon>
        <taxon>Fungi</taxon>
        <taxon>Fungi incertae sedis</taxon>
        <taxon>Mucoromycota</taxon>
        <taxon>Mortierellomycotina</taxon>
        <taxon>Mortierellomycetes</taxon>
        <taxon>Mortierellales</taxon>
        <taxon>Mortierellaceae</taxon>
        <taxon>Lobosporangium</taxon>
    </lineage>
</organism>
<dbReference type="InParanoid" id="A0A1Y2GCZ4"/>
<name>A0A1Y2GCZ4_9FUNG</name>
<sequence>MVKPKDSQDRGTIIGHCPNLQSLKFVDYNLTPAEFDYRIFGIQSIILPSLQQSLSASTTEGQQETLEPPHLETARIVFHGSGSYVLHLYRNAARKNHLRQAFEFPKLTKCSTGDIEVIDDVGISSGTTFERDNNNHTDTSDFHISTPQYSLKSLSIAPATGPLLESVITHAPYLTCLTIYKGSEQALTRAIPKLCPYLISLTLRLDGYRYDDHVWDLLFQGLPQLKEFNITDAILSTNTLMVLTQFCPKLESFNTDDDCKVSSPGISFMLKKCLALKKLSLDQSYGVDLFKPITIAAPTINTNSNNNGSGAIEKIAQ</sequence>
<dbReference type="Gene3D" id="3.80.10.10">
    <property type="entry name" value="Ribonuclease Inhibitor"/>
    <property type="match status" value="1"/>
</dbReference>
<evidence type="ECO:0000313" key="2">
    <source>
        <dbReference type="Proteomes" id="UP000193648"/>
    </source>
</evidence>
<dbReference type="OrthoDB" id="2397020at2759"/>
<reference evidence="1 2" key="1">
    <citation type="submission" date="2016-07" db="EMBL/GenBank/DDBJ databases">
        <title>Pervasive Adenine N6-methylation of Active Genes in Fungi.</title>
        <authorList>
            <consortium name="DOE Joint Genome Institute"/>
            <person name="Mondo S.J."/>
            <person name="Dannebaum R.O."/>
            <person name="Kuo R.C."/>
            <person name="Labutti K."/>
            <person name="Haridas S."/>
            <person name="Kuo A."/>
            <person name="Salamov A."/>
            <person name="Ahrendt S.R."/>
            <person name="Lipzen A."/>
            <person name="Sullivan W."/>
            <person name="Andreopoulos W.B."/>
            <person name="Clum A."/>
            <person name="Lindquist E."/>
            <person name="Daum C."/>
            <person name="Ramamoorthy G.K."/>
            <person name="Gryganskyi A."/>
            <person name="Culley D."/>
            <person name="Magnuson J.K."/>
            <person name="James T.Y."/>
            <person name="O'Malley M.A."/>
            <person name="Stajich J.E."/>
            <person name="Spatafora J.W."/>
            <person name="Visel A."/>
            <person name="Grigoriev I.V."/>
        </authorList>
    </citation>
    <scope>NUCLEOTIDE SEQUENCE [LARGE SCALE GENOMIC DNA]</scope>
    <source>
        <strain evidence="1 2">NRRL 3116</strain>
    </source>
</reference>
<evidence type="ECO:0000313" key="1">
    <source>
        <dbReference type="EMBL" id="ORZ07310.1"/>
    </source>
</evidence>
<dbReference type="EMBL" id="MCFF01000042">
    <property type="protein sequence ID" value="ORZ07310.1"/>
    <property type="molecule type" value="Genomic_DNA"/>
</dbReference>
<dbReference type="RefSeq" id="XP_021877973.1">
    <property type="nucleotide sequence ID" value="XM_022029095.1"/>
</dbReference>
<dbReference type="AlphaFoldDB" id="A0A1Y2GCZ4"/>
<dbReference type="Proteomes" id="UP000193648">
    <property type="component" value="Unassembled WGS sequence"/>
</dbReference>
<dbReference type="SUPFAM" id="SSF52047">
    <property type="entry name" value="RNI-like"/>
    <property type="match status" value="1"/>
</dbReference>